<dbReference type="PANTHER" id="PTHR16222">
    <property type="entry name" value="ADP-RIBOSYLGLYCOHYDROLASE"/>
    <property type="match status" value="1"/>
</dbReference>
<keyword evidence="3" id="KW-0460">Magnesium</keyword>
<name>A0A069CV17_WEIOS</name>
<evidence type="ECO:0000313" key="5">
    <source>
        <dbReference type="Proteomes" id="UP000030643"/>
    </source>
</evidence>
<dbReference type="InterPro" id="IPR050792">
    <property type="entry name" value="ADP-ribosylglycohydrolase"/>
</dbReference>
<comment type="cofactor">
    <cofactor evidence="3">
        <name>Mg(2+)</name>
        <dbReference type="ChEBI" id="CHEBI:18420"/>
    </cofactor>
    <text evidence="3">Binds 2 magnesium ions per subunit.</text>
</comment>
<comment type="similarity">
    <text evidence="1">Belongs to the ADP-ribosylglycohydrolase family.</text>
</comment>
<dbReference type="Proteomes" id="UP000030643">
    <property type="component" value="Unassembled WGS sequence"/>
</dbReference>
<dbReference type="eggNOG" id="COG1397">
    <property type="taxonomic scope" value="Bacteria"/>
</dbReference>
<sequence length="304" mass="33069">MTLPDNSLVNSTLGLINGDIFAQQLAGNTDDVWGADSALTLATVASLTHGYNLQDIMSKFEDWYVNGAYTVDGKPQSIGRVSRLAFEHYRANHDLYASGSRLATDNTNGALMRITPLVIYLEAQYGQDFVIDDPAMLILHQVSGLTHNHPRSLIAVGLYAMIINRLLSGHRLLEAIDAAIGMAYEYYANFSSFAAELPALERLNKPDFANMPIDDLISSEDIIQSLEAVIWVLVNSDSYQAALTLASQVAGDPSQILALVGAVAGIIYGHEQLPKSWLNDSEYAEIKQLLIDASDSGNFTLSEA</sequence>
<reference evidence="5" key="1">
    <citation type="journal article" date="2014" name="Genome Announc.">
        <title>Draft genome sequence of Weissella oryzae SG25T, isolated from fermented rice grains.</title>
        <authorList>
            <person name="Tanizawa Y."/>
            <person name="Fujisawa T."/>
            <person name="Mochizuki T."/>
            <person name="Kaminuma E."/>
            <person name="Suzuki Y."/>
            <person name="Nakamura Y."/>
            <person name="Tohno M."/>
        </authorList>
    </citation>
    <scope>NUCLEOTIDE SEQUENCE [LARGE SCALE GENOMIC DNA]</scope>
    <source>
        <strain evidence="5">DSM 25784 / JCM 18191 / LMG 30913 / SG25</strain>
    </source>
</reference>
<dbReference type="Pfam" id="PF03747">
    <property type="entry name" value="ADP_ribosyl_GH"/>
    <property type="match status" value="1"/>
</dbReference>
<gene>
    <name evidence="4" type="ORF">WOSG25_081170</name>
</gene>
<dbReference type="AlphaFoldDB" id="A0A069CV17"/>
<keyword evidence="3" id="KW-0479">Metal-binding</keyword>
<evidence type="ECO:0000256" key="2">
    <source>
        <dbReference type="ARBA" id="ARBA00022801"/>
    </source>
</evidence>
<dbReference type="GO" id="GO:0016787">
    <property type="term" value="F:hydrolase activity"/>
    <property type="evidence" value="ECO:0007669"/>
    <property type="project" value="UniProtKB-KW"/>
</dbReference>
<keyword evidence="2 4" id="KW-0378">Hydrolase</keyword>
<dbReference type="GO" id="GO:0046872">
    <property type="term" value="F:metal ion binding"/>
    <property type="evidence" value="ECO:0007669"/>
    <property type="project" value="UniProtKB-KW"/>
</dbReference>
<proteinExistence type="inferred from homology"/>
<dbReference type="EMBL" id="DF820491">
    <property type="protein sequence ID" value="GAK31284.1"/>
    <property type="molecule type" value="Genomic_DNA"/>
</dbReference>
<dbReference type="PANTHER" id="PTHR16222:SF24">
    <property type="entry name" value="ADP-RIBOSYLHYDROLASE ARH3"/>
    <property type="match status" value="1"/>
</dbReference>
<accession>A0A069CV17</accession>
<evidence type="ECO:0000313" key="4">
    <source>
        <dbReference type="EMBL" id="GAK31284.1"/>
    </source>
</evidence>
<dbReference type="Gene3D" id="1.10.4080.10">
    <property type="entry name" value="ADP-ribosylation/Crystallin J1"/>
    <property type="match status" value="1"/>
</dbReference>
<feature type="binding site" evidence="3">
    <location>
        <position position="36"/>
    </location>
    <ligand>
        <name>Mg(2+)</name>
        <dbReference type="ChEBI" id="CHEBI:18420"/>
        <label>1</label>
    </ligand>
</feature>
<evidence type="ECO:0000256" key="1">
    <source>
        <dbReference type="ARBA" id="ARBA00010702"/>
    </source>
</evidence>
<feature type="binding site" evidence="3">
    <location>
        <position position="252"/>
    </location>
    <ligand>
        <name>Mg(2+)</name>
        <dbReference type="ChEBI" id="CHEBI:18420"/>
        <label>1</label>
    </ligand>
</feature>
<protein>
    <submittedName>
        <fullName evidence="4">ADP-ribosylglycohydrolase</fullName>
    </submittedName>
</protein>
<dbReference type="OrthoDB" id="9798107at2"/>
<evidence type="ECO:0000256" key="3">
    <source>
        <dbReference type="PIRSR" id="PIRSR605502-1"/>
    </source>
</evidence>
<dbReference type="STRING" id="1329250.WOSG25_081170"/>
<keyword evidence="5" id="KW-1185">Reference proteome</keyword>
<dbReference type="SUPFAM" id="SSF101478">
    <property type="entry name" value="ADP-ribosylglycohydrolase"/>
    <property type="match status" value="1"/>
</dbReference>
<dbReference type="InterPro" id="IPR005502">
    <property type="entry name" value="Ribosyl_crysJ1"/>
</dbReference>
<dbReference type="InterPro" id="IPR036705">
    <property type="entry name" value="Ribosyl_crysJ1_sf"/>
</dbReference>
<dbReference type="RefSeq" id="WP_027699287.1">
    <property type="nucleotide sequence ID" value="NZ_DF820491.1"/>
</dbReference>
<organism evidence="4 5">
    <name type="scientific">Weissella oryzae (strain DSM 25784 / JCM 18191 / LMG 30913 / SG25)</name>
    <dbReference type="NCBI Taxonomy" id="1329250"/>
    <lineage>
        <taxon>Bacteria</taxon>
        <taxon>Bacillati</taxon>
        <taxon>Bacillota</taxon>
        <taxon>Bacilli</taxon>
        <taxon>Lactobacillales</taxon>
        <taxon>Lactobacillaceae</taxon>
        <taxon>Weissella</taxon>
    </lineage>
</organism>